<dbReference type="GO" id="GO:0003677">
    <property type="term" value="F:DNA binding"/>
    <property type="evidence" value="ECO:0007669"/>
    <property type="project" value="InterPro"/>
</dbReference>
<evidence type="ECO:0000256" key="6">
    <source>
        <dbReference type="PIRSR" id="PIRSR604808-2"/>
    </source>
</evidence>
<feature type="binding site" evidence="6">
    <location>
        <position position="7"/>
    </location>
    <ligand>
        <name>Mg(2+)</name>
        <dbReference type="ChEBI" id="CHEBI:18420"/>
        <label>1</label>
    </ligand>
</feature>
<keyword evidence="3" id="KW-0378">Hydrolase</keyword>
<feature type="binding site" evidence="6">
    <location>
        <position position="240"/>
    </location>
    <ligand>
        <name>Mg(2+)</name>
        <dbReference type="ChEBI" id="CHEBI:18420"/>
        <label>1</label>
    </ligand>
</feature>
<keyword evidence="10" id="KW-1185">Reference proteome</keyword>
<feature type="binding site" evidence="6">
    <location>
        <position position="241"/>
    </location>
    <ligand>
        <name>Mg(2+)</name>
        <dbReference type="ChEBI" id="CHEBI:18420"/>
        <label>1</label>
    </ligand>
</feature>
<gene>
    <name evidence="9" type="ORF">SAMN05720469_101157</name>
</gene>
<sequence>MKIVSWNVAGIRACIKKGLPDFFNQIQADMFCLQEVKAETHQIDFHPEGYYEYLYPAKRKGYSGTMIFSKTEPLDIQYGYGEAEYDDEGRSITAEYDNFYLVTTYVPNAKRDLSRLESRMYFEDSFRAYLHRLEKKKPVILCGDLNVAHNEIDICNARANRGHAGFTDEERSKFSELLNSGFVDTFRALNPDKVQYSWWSYFGRSRENNAGWRLDYFIVSKDFFPLVKSSCIYDDVFGSDHCPVGLEF</sequence>
<keyword evidence="2 6" id="KW-0479">Metal-binding</keyword>
<feature type="active site" description="Proton acceptor" evidence="5">
    <location>
        <position position="241"/>
    </location>
</feature>
<evidence type="ECO:0000256" key="7">
    <source>
        <dbReference type="PIRSR" id="PIRSR604808-3"/>
    </source>
</evidence>
<feature type="site" description="Interaction with DNA substrate" evidence="7">
    <location>
        <position position="241"/>
    </location>
</feature>
<dbReference type="CDD" id="cd09087">
    <property type="entry name" value="Ape1-like_AP-endo"/>
    <property type="match status" value="1"/>
</dbReference>
<evidence type="ECO:0000259" key="8">
    <source>
        <dbReference type="Pfam" id="PF03372"/>
    </source>
</evidence>
<dbReference type="PANTHER" id="PTHR22748">
    <property type="entry name" value="AP ENDONUCLEASE"/>
    <property type="match status" value="1"/>
</dbReference>
<name>A0A1M6PX59_9BACT</name>
<dbReference type="InterPro" id="IPR020847">
    <property type="entry name" value="AP_endonuclease_F1_BS"/>
</dbReference>
<feature type="domain" description="Endonuclease/exonuclease/phosphatase" evidence="8">
    <location>
        <begin position="4"/>
        <end position="241"/>
    </location>
</feature>
<dbReference type="Gene3D" id="3.60.10.10">
    <property type="entry name" value="Endonuclease/exonuclease/phosphatase"/>
    <property type="match status" value="1"/>
</dbReference>
<dbReference type="NCBIfam" id="TIGR00195">
    <property type="entry name" value="exoDNase_III"/>
    <property type="match status" value="1"/>
</dbReference>
<evidence type="ECO:0000313" key="10">
    <source>
        <dbReference type="Proteomes" id="UP000184275"/>
    </source>
</evidence>
<feature type="active site" description="Proton donor/acceptor" evidence="5">
    <location>
        <position position="144"/>
    </location>
</feature>
<feature type="binding site" evidence="6">
    <location>
        <position position="144"/>
    </location>
    <ligand>
        <name>Mg(2+)</name>
        <dbReference type="ChEBI" id="CHEBI:18420"/>
        <label>1</label>
    </ligand>
</feature>
<dbReference type="NCBIfam" id="TIGR00633">
    <property type="entry name" value="xth"/>
    <property type="match status" value="1"/>
</dbReference>
<dbReference type="GO" id="GO:0006284">
    <property type="term" value="P:base-excision repair"/>
    <property type="evidence" value="ECO:0007669"/>
    <property type="project" value="TreeGrafter"/>
</dbReference>
<feature type="site" description="Transition state stabilizer" evidence="7">
    <location>
        <position position="146"/>
    </location>
</feature>
<evidence type="ECO:0000313" key="9">
    <source>
        <dbReference type="EMBL" id="SHK12492.1"/>
    </source>
</evidence>
<evidence type="ECO:0000256" key="3">
    <source>
        <dbReference type="ARBA" id="ARBA00022801"/>
    </source>
</evidence>
<feature type="site" description="Important for catalytic activity" evidence="7">
    <location>
        <position position="215"/>
    </location>
</feature>
<feature type="active site" evidence="5">
    <location>
        <position position="105"/>
    </location>
</feature>
<organism evidence="9 10">
    <name type="scientific">Fibrobacter intestinalis</name>
    <dbReference type="NCBI Taxonomy" id="28122"/>
    <lineage>
        <taxon>Bacteria</taxon>
        <taxon>Pseudomonadati</taxon>
        <taxon>Fibrobacterota</taxon>
        <taxon>Fibrobacteria</taxon>
        <taxon>Fibrobacterales</taxon>
        <taxon>Fibrobacteraceae</taxon>
        <taxon>Fibrobacter</taxon>
    </lineage>
</organism>
<evidence type="ECO:0000256" key="4">
    <source>
        <dbReference type="ARBA" id="ARBA00022842"/>
    </source>
</evidence>
<dbReference type="PANTHER" id="PTHR22748:SF6">
    <property type="entry name" value="DNA-(APURINIC OR APYRIMIDINIC SITE) ENDONUCLEASE"/>
    <property type="match status" value="1"/>
</dbReference>
<comment type="cofactor">
    <cofactor evidence="6">
        <name>Mg(2+)</name>
        <dbReference type="ChEBI" id="CHEBI:18420"/>
    </cofactor>
    <cofactor evidence="6">
        <name>Mn(2+)</name>
        <dbReference type="ChEBI" id="CHEBI:29035"/>
    </cofactor>
    <text evidence="6">Probably binds two magnesium or manganese ions per subunit.</text>
</comment>
<dbReference type="InterPro" id="IPR004808">
    <property type="entry name" value="AP_endonuc_1"/>
</dbReference>
<feature type="binding site" evidence="6">
    <location>
        <position position="35"/>
    </location>
    <ligand>
        <name>Mg(2+)</name>
        <dbReference type="ChEBI" id="CHEBI:18420"/>
        <label>1</label>
    </ligand>
</feature>
<dbReference type="EMBL" id="FRAW01000001">
    <property type="protein sequence ID" value="SHK12492.1"/>
    <property type="molecule type" value="Genomic_DNA"/>
</dbReference>
<keyword evidence="4 6" id="KW-0460">Magnesium</keyword>
<dbReference type="PROSITE" id="PS51435">
    <property type="entry name" value="AP_NUCLEASE_F1_4"/>
    <property type="match status" value="1"/>
</dbReference>
<dbReference type="AlphaFoldDB" id="A0A1M6PX59"/>
<dbReference type="PROSITE" id="PS00726">
    <property type="entry name" value="AP_NUCLEASE_F1_1"/>
    <property type="match status" value="1"/>
</dbReference>
<dbReference type="GO" id="GO:0008311">
    <property type="term" value="F:double-stranded DNA 3'-5' DNA exonuclease activity"/>
    <property type="evidence" value="ECO:0007669"/>
    <property type="project" value="TreeGrafter"/>
</dbReference>
<dbReference type="GO" id="GO:0003906">
    <property type="term" value="F:DNA-(apurinic or apyrimidinic site) endonuclease activity"/>
    <property type="evidence" value="ECO:0007669"/>
    <property type="project" value="TreeGrafter"/>
</dbReference>
<protein>
    <submittedName>
        <fullName evidence="9">Exodeoxyribonuclease-3</fullName>
    </submittedName>
</protein>
<dbReference type="Proteomes" id="UP000184275">
    <property type="component" value="Unassembled WGS sequence"/>
</dbReference>
<evidence type="ECO:0000256" key="1">
    <source>
        <dbReference type="ARBA" id="ARBA00007092"/>
    </source>
</evidence>
<dbReference type="SUPFAM" id="SSF56219">
    <property type="entry name" value="DNase I-like"/>
    <property type="match status" value="1"/>
</dbReference>
<proteinExistence type="inferred from homology"/>
<comment type="similarity">
    <text evidence="1">Belongs to the DNA repair enzymes AP/ExoA family.</text>
</comment>
<evidence type="ECO:0000256" key="2">
    <source>
        <dbReference type="ARBA" id="ARBA00022723"/>
    </source>
</evidence>
<evidence type="ECO:0000256" key="5">
    <source>
        <dbReference type="PIRSR" id="PIRSR604808-1"/>
    </source>
</evidence>
<feature type="binding site" evidence="6">
    <location>
        <position position="146"/>
    </location>
    <ligand>
        <name>Mg(2+)</name>
        <dbReference type="ChEBI" id="CHEBI:18420"/>
        <label>1</label>
    </ligand>
</feature>
<dbReference type="InterPro" id="IPR005135">
    <property type="entry name" value="Endo/exonuclease/phosphatase"/>
</dbReference>
<keyword evidence="6" id="KW-0464">Manganese</keyword>
<accession>A0A1M6PX59</accession>
<dbReference type="GO" id="GO:0008081">
    <property type="term" value="F:phosphoric diester hydrolase activity"/>
    <property type="evidence" value="ECO:0007669"/>
    <property type="project" value="TreeGrafter"/>
</dbReference>
<dbReference type="GO" id="GO:0046872">
    <property type="term" value="F:metal ion binding"/>
    <property type="evidence" value="ECO:0007669"/>
    <property type="project" value="UniProtKB-KW"/>
</dbReference>
<dbReference type="InterPro" id="IPR036691">
    <property type="entry name" value="Endo/exonu/phosph_ase_sf"/>
</dbReference>
<dbReference type="RefSeq" id="WP_073301798.1">
    <property type="nucleotide sequence ID" value="NZ_FRAW01000001.1"/>
</dbReference>
<dbReference type="Pfam" id="PF03372">
    <property type="entry name" value="Exo_endo_phos"/>
    <property type="match status" value="1"/>
</dbReference>
<reference evidence="10" key="1">
    <citation type="submission" date="2016-11" db="EMBL/GenBank/DDBJ databases">
        <authorList>
            <person name="Varghese N."/>
            <person name="Submissions S."/>
        </authorList>
    </citation>
    <scope>NUCLEOTIDE SEQUENCE [LARGE SCALE GENOMIC DNA]</scope>
    <source>
        <strain evidence="10">UWOS</strain>
    </source>
</reference>